<dbReference type="EMBL" id="CP048914">
    <property type="protein sequence ID" value="QMS85884.1"/>
    <property type="molecule type" value="Genomic_DNA"/>
</dbReference>
<dbReference type="Pfam" id="PF00899">
    <property type="entry name" value="ThiF"/>
    <property type="match status" value="1"/>
</dbReference>
<dbReference type="Proteomes" id="UP000514720">
    <property type="component" value="Chromosome"/>
</dbReference>
<dbReference type="SUPFAM" id="SSF69572">
    <property type="entry name" value="Activating enzymes of the ubiquitin-like proteins"/>
    <property type="match status" value="1"/>
</dbReference>
<dbReference type="GO" id="GO:0008641">
    <property type="term" value="F:ubiquitin-like modifier activating enzyme activity"/>
    <property type="evidence" value="ECO:0007669"/>
    <property type="project" value="InterPro"/>
</dbReference>
<dbReference type="Gene3D" id="3.40.50.720">
    <property type="entry name" value="NAD(P)-binding Rossmann-like Domain"/>
    <property type="match status" value="1"/>
</dbReference>
<dbReference type="PANTHER" id="PTHR43267">
    <property type="entry name" value="TRNA THREONYLCARBAMOYLADENOSINE DEHYDRATASE"/>
    <property type="match status" value="1"/>
</dbReference>
<dbReference type="InterPro" id="IPR000594">
    <property type="entry name" value="ThiF_NAD_FAD-bd"/>
</dbReference>
<dbReference type="InterPro" id="IPR035985">
    <property type="entry name" value="Ubiquitin-activating_enz"/>
</dbReference>
<name>A0A7L7KV62_9MOLU</name>
<dbReference type="GO" id="GO:0061503">
    <property type="term" value="F:tRNA threonylcarbamoyladenosine dehydratase"/>
    <property type="evidence" value="ECO:0007669"/>
    <property type="project" value="TreeGrafter"/>
</dbReference>
<evidence type="ECO:0000259" key="1">
    <source>
        <dbReference type="Pfam" id="PF00899"/>
    </source>
</evidence>
<dbReference type="InterPro" id="IPR045886">
    <property type="entry name" value="ThiF/MoeB/HesA"/>
</dbReference>
<dbReference type="GO" id="GO:0061504">
    <property type="term" value="P:cyclic threonylcarbamoyladenosine biosynthetic process"/>
    <property type="evidence" value="ECO:0007669"/>
    <property type="project" value="TreeGrafter"/>
</dbReference>
<dbReference type="AlphaFoldDB" id="A0A7L7KV62"/>
<sequence length="232" mass="25848">MFRRLELLIGPEKLAILQQKTVLIVGLGGVGGNAAEAIARSGFGRILLVDQDVVEPSNINRQLVARSTTLGKPKVDVMEQRIVDINPNCDVVTYHTFYDYSTKDTIWDNDIDYIIDCIDTITYKIDIIQEAHKRGIPMISVMGTGNKYQPEQLTIMRLSKTEYDPIARVIRHKLRHQLNLKDVIVIASKEVPQKPLQETSSPASNAFVPNTAGILAASYIFRIAIGETVTLS</sequence>
<keyword evidence="3" id="KW-1185">Reference proteome</keyword>
<feature type="domain" description="THIF-type NAD/FAD binding fold" evidence="1">
    <location>
        <begin position="8"/>
        <end position="147"/>
    </location>
</feature>
<evidence type="ECO:0000313" key="3">
    <source>
        <dbReference type="Proteomes" id="UP000514720"/>
    </source>
</evidence>
<dbReference type="KEGG" id="xcl:G4Z02_09030"/>
<accession>A0A7L7KV62</accession>
<protein>
    <submittedName>
        <fullName evidence="2">tRNA threonylcarbamoyladenosine dehydratase</fullName>
    </submittedName>
</protein>
<organism evidence="2 3">
    <name type="scientific">Candidatus Xianfuyuplasma coldseepsis</name>
    <dbReference type="NCBI Taxonomy" id="2782163"/>
    <lineage>
        <taxon>Bacteria</taxon>
        <taxon>Bacillati</taxon>
        <taxon>Mycoplasmatota</taxon>
        <taxon>Mollicutes</taxon>
        <taxon>Candidatus Izemoplasmatales</taxon>
        <taxon>Candidatus Izemoplasmataceae</taxon>
        <taxon>Candidatus Xianfuyuplasma</taxon>
    </lineage>
</organism>
<proteinExistence type="predicted"/>
<gene>
    <name evidence="2" type="ORF">G4Z02_09030</name>
</gene>
<dbReference type="PANTHER" id="PTHR43267:SF1">
    <property type="entry name" value="TRNA THREONYLCARBAMOYLADENOSINE DEHYDRATASE"/>
    <property type="match status" value="1"/>
</dbReference>
<evidence type="ECO:0000313" key="2">
    <source>
        <dbReference type="EMBL" id="QMS85884.1"/>
    </source>
</evidence>
<reference evidence="2 3" key="1">
    <citation type="submission" date="2020-02" db="EMBL/GenBank/DDBJ databases">
        <authorList>
            <person name="Zheng R.K."/>
            <person name="Sun C.M."/>
        </authorList>
    </citation>
    <scope>NUCLEOTIDE SEQUENCE [LARGE SCALE GENOMIC DNA]</scope>
    <source>
        <strain evidence="3">zrk13</strain>
    </source>
</reference>
<dbReference type="RefSeq" id="WP_258877696.1">
    <property type="nucleotide sequence ID" value="NZ_CP048914.1"/>
</dbReference>